<dbReference type="Pfam" id="PF00270">
    <property type="entry name" value="DEAD"/>
    <property type="match status" value="1"/>
</dbReference>
<proteinExistence type="predicted"/>
<dbReference type="Pfam" id="PF07717">
    <property type="entry name" value="OB_NTP_bind"/>
    <property type="match status" value="1"/>
</dbReference>
<dbReference type="InterPro" id="IPR014001">
    <property type="entry name" value="Helicase_ATP-bd"/>
</dbReference>
<keyword evidence="2" id="KW-0547">Nucleotide-binding</keyword>
<dbReference type="GO" id="GO:0005730">
    <property type="term" value="C:nucleolus"/>
    <property type="evidence" value="ECO:0007669"/>
    <property type="project" value="UniProtKB-ARBA"/>
</dbReference>
<dbReference type="CDD" id="cd17917">
    <property type="entry name" value="DEXHc_RHA-like"/>
    <property type="match status" value="1"/>
</dbReference>
<dbReference type="GO" id="GO:0016787">
    <property type="term" value="F:hydrolase activity"/>
    <property type="evidence" value="ECO:0007669"/>
    <property type="project" value="UniProtKB-KW"/>
</dbReference>
<reference evidence="9" key="1">
    <citation type="submission" date="2021-11" db="EMBL/GenBank/DDBJ databases">
        <authorList>
            <consortium name="Genoscope - CEA"/>
            <person name="William W."/>
        </authorList>
    </citation>
    <scope>NUCLEOTIDE SEQUENCE</scope>
</reference>
<evidence type="ECO:0000256" key="2">
    <source>
        <dbReference type="ARBA" id="ARBA00022741"/>
    </source>
</evidence>
<evidence type="ECO:0000256" key="6">
    <source>
        <dbReference type="ARBA" id="ARBA00047984"/>
    </source>
</evidence>
<dbReference type="EMBL" id="CAKKNE010000001">
    <property type="protein sequence ID" value="CAH0366922.1"/>
    <property type="molecule type" value="Genomic_DNA"/>
</dbReference>
<evidence type="ECO:0000256" key="1">
    <source>
        <dbReference type="ARBA" id="ARBA00012552"/>
    </source>
</evidence>
<comment type="caution">
    <text evidence="9">The sequence shown here is derived from an EMBL/GenBank/DDBJ whole genome shotgun (WGS) entry which is preliminary data.</text>
</comment>
<dbReference type="SUPFAM" id="SSF52540">
    <property type="entry name" value="P-loop containing nucleoside triphosphate hydrolases"/>
    <property type="match status" value="1"/>
</dbReference>
<dbReference type="Gene3D" id="3.40.50.300">
    <property type="entry name" value="P-loop containing nucleotide triphosphate hydrolases"/>
    <property type="match status" value="2"/>
</dbReference>
<dbReference type="SMART" id="SM00487">
    <property type="entry name" value="DEXDc"/>
    <property type="match status" value="1"/>
</dbReference>
<dbReference type="InterPro" id="IPR011545">
    <property type="entry name" value="DEAD/DEAH_box_helicase_dom"/>
</dbReference>
<evidence type="ECO:0000259" key="7">
    <source>
        <dbReference type="PROSITE" id="PS51192"/>
    </source>
</evidence>
<accession>A0A8J2WSS6</accession>
<dbReference type="Gene3D" id="1.10.10.2130">
    <property type="entry name" value="DEAH helicase family, winged-helix domain"/>
    <property type="match status" value="1"/>
</dbReference>
<organism evidence="9 10">
    <name type="scientific">Pelagomonas calceolata</name>
    <dbReference type="NCBI Taxonomy" id="35677"/>
    <lineage>
        <taxon>Eukaryota</taxon>
        <taxon>Sar</taxon>
        <taxon>Stramenopiles</taxon>
        <taxon>Ochrophyta</taxon>
        <taxon>Pelagophyceae</taxon>
        <taxon>Pelagomonadales</taxon>
        <taxon>Pelagomonadaceae</taxon>
        <taxon>Pelagomonas</taxon>
    </lineage>
</organism>
<gene>
    <name evidence="9" type="ORF">PECAL_1P34370</name>
</gene>
<dbReference type="InterPro" id="IPR007502">
    <property type="entry name" value="Helicase-assoc_dom"/>
</dbReference>
<keyword evidence="5" id="KW-0067">ATP-binding</keyword>
<feature type="domain" description="Helicase C-terminal" evidence="8">
    <location>
        <begin position="284"/>
        <end position="460"/>
    </location>
</feature>
<evidence type="ECO:0000256" key="3">
    <source>
        <dbReference type="ARBA" id="ARBA00022801"/>
    </source>
</evidence>
<dbReference type="AlphaFoldDB" id="A0A8J2WSS6"/>
<evidence type="ECO:0000256" key="5">
    <source>
        <dbReference type="ARBA" id="ARBA00022840"/>
    </source>
</evidence>
<dbReference type="SMART" id="SM00847">
    <property type="entry name" value="HA2"/>
    <property type="match status" value="1"/>
</dbReference>
<dbReference type="InterPro" id="IPR002464">
    <property type="entry name" value="DNA/RNA_helicase_DEAH_CS"/>
</dbReference>
<dbReference type="GO" id="GO:0045943">
    <property type="term" value="P:positive regulation of transcription by RNA polymerase I"/>
    <property type="evidence" value="ECO:0007669"/>
    <property type="project" value="TreeGrafter"/>
</dbReference>
<dbReference type="CDD" id="cd18791">
    <property type="entry name" value="SF2_C_RHA"/>
    <property type="match status" value="1"/>
</dbReference>
<feature type="domain" description="Helicase ATP-binding" evidence="7">
    <location>
        <begin position="105"/>
        <end position="270"/>
    </location>
</feature>
<dbReference type="InterPro" id="IPR001650">
    <property type="entry name" value="Helicase_C-like"/>
</dbReference>
<dbReference type="GO" id="GO:0005524">
    <property type="term" value="F:ATP binding"/>
    <property type="evidence" value="ECO:0007669"/>
    <property type="project" value="UniProtKB-KW"/>
</dbReference>
<dbReference type="InterPro" id="IPR027417">
    <property type="entry name" value="P-loop_NTPase"/>
</dbReference>
<evidence type="ECO:0000313" key="9">
    <source>
        <dbReference type="EMBL" id="CAH0366922.1"/>
    </source>
</evidence>
<dbReference type="PROSITE" id="PS51192">
    <property type="entry name" value="HELICASE_ATP_BIND_1"/>
    <property type="match status" value="1"/>
</dbReference>
<dbReference type="PROSITE" id="PS00690">
    <property type="entry name" value="DEAH_ATP_HELICASE"/>
    <property type="match status" value="1"/>
</dbReference>
<evidence type="ECO:0000256" key="4">
    <source>
        <dbReference type="ARBA" id="ARBA00022806"/>
    </source>
</evidence>
<feature type="non-terminal residue" evidence="9">
    <location>
        <position position="1"/>
    </location>
</feature>
<comment type="catalytic activity">
    <reaction evidence="6">
        <text>ATP + H2O = ADP + phosphate + H(+)</text>
        <dbReference type="Rhea" id="RHEA:13065"/>
        <dbReference type="ChEBI" id="CHEBI:15377"/>
        <dbReference type="ChEBI" id="CHEBI:15378"/>
        <dbReference type="ChEBI" id="CHEBI:30616"/>
        <dbReference type="ChEBI" id="CHEBI:43474"/>
        <dbReference type="ChEBI" id="CHEBI:456216"/>
        <dbReference type="EC" id="3.6.4.13"/>
    </reaction>
</comment>
<dbReference type="GO" id="GO:0003725">
    <property type="term" value="F:double-stranded RNA binding"/>
    <property type="evidence" value="ECO:0007669"/>
    <property type="project" value="TreeGrafter"/>
</dbReference>
<dbReference type="InterPro" id="IPR042035">
    <property type="entry name" value="DEAH_win-hel_dom"/>
</dbReference>
<dbReference type="Pfam" id="PF04408">
    <property type="entry name" value="WHD_HA2"/>
    <property type="match status" value="1"/>
</dbReference>
<name>A0A8J2WSS6_9STRA</name>
<dbReference type="PROSITE" id="PS51194">
    <property type="entry name" value="HELICASE_CTER"/>
    <property type="match status" value="1"/>
</dbReference>
<dbReference type="SMART" id="SM00490">
    <property type="entry name" value="HELICc"/>
    <property type="match status" value="1"/>
</dbReference>
<dbReference type="PANTHER" id="PTHR18934">
    <property type="entry name" value="ATP-DEPENDENT RNA HELICASE"/>
    <property type="match status" value="1"/>
</dbReference>
<dbReference type="InterPro" id="IPR048333">
    <property type="entry name" value="HA2_WH"/>
</dbReference>
<keyword evidence="4" id="KW-0347">Helicase</keyword>
<sequence>RREESIFAACEAAQWLAYLQRIAFEVCIECWHQSYFVLAHKASTVQHRNTAAISAKQAASSAKQAAMEITAASFTNEAFANLQPRRPRVAKDPSLPVLAARDEVLAAVRGHSTVLVVGETGSGKSTQVPQFLLDAKLCAPQDGRRLCVTQPRRVAVLTVSERVAAERGVEIGGEVGYAMRFERKASKKTAAVFATDGLVVREMLGDEQLQRYGVLIVDEAHERSVHTDVLLGLAKRTQAKRPLKLILMSATLDISSLQNYFDDCAVVKVPGRLHAVDVFYTVDALDDYHEACATCCAQLHADKTCKGDVLVFMPGQEEIASCVAMLEERLSGVVVVPLYAALSKEKQLEAFAPAPSGKRKFIVSTTIAETSVTVQGVRHVVDPGWAKNRGCDARGFEALRVEATSKAQARQRAGRAGREAPGRCYRLYPEAAWDSLPDATAPEILRCDLAGVVLSLKALGVARPETFDFVTKPPRHALLRALETLYACEALDDRGALTALGRRLASLPLPPLLASAVDLASTQFRDGAPDVLWVVAAVVSSEHGLFVQPRGGEARDNAIRARDAFEDRSGDLWTSRNALKAAANERNRQQWCRKRFLSASAVESALRVRKQLLDVLSKEIFAPTEAIPLDTARTAALDCVAKALCVQNAAVRDPAKRCFRALRNDAAVSVHPGSILHGRNPPPEALVFASSVQTTKLFLRGVSAVDASTLARLAPRLFSTGL</sequence>
<dbReference type="OrthoDB" id="10253254at2759"/>
<evidence type="ECO:0000259" key="8">
    <source>
        <dbReference type="PROSITE" id="PS51194"/>
    </source>
</evidence>
<keyword evidence="3" id="KW-0378">Hydrolase</keyword>
<dbReference type="InterPro" id="IPR011709">
    <property type="entry name" value="DEAD-box_helicase_OB_fold"/>
</dbReference>
<protein>
    <recommendedName>
        <fullName evidence="1">RNA helicase</fullName>
        <ecNumber evidence="1">3.6.4.13</ecNumber>
    </recommendedName>
</protein>
<dbReference type="GO" id="GO:0003724">
    <property type="term" value="F:RNA helicase activity"/>
    <property type="evidence" value="ECO:0007669"/>
    <property type="project" value="UniProtKB-EC"/>
</dbReference>
<dbReference type="Pfam" id="PF00271">
    <property type="entry name" value="Helicase_C"/>
    <property type="match status" value="1"/>
</dbReference>
<dbReference type="Proteomes" id="UP000789595">
    <property type="component" value="Unassembled WGS sequence"/>
</dbReference>
<dbReference type="PANTHER" id="PTHR18934:SF118">
    <property type="entry name" value="ATP-DEPENDENT RNA HELICASE DHX33"/>
    <property type="match status" value="1"/>
</dbReference>
<keyword evidence="10" id="KW-1185">Reference proteome</keyword>
<evidence type="ECO:0000313" key="10">
    <source>
        <dbReference type="Proteomes" id="UP000789595"/>
    </source>
</evidence>
<dbReference type="EC" id="3.6.4.13" evidence="1"/>